<organism evidence="2 3">
    <name type="scientific">Actomonas aquatica</name>
    <dbReference type="NCBI Taxonomy" id="2866162"/>
    <lineage>
        <taxon>Bacteria</taxon>
        <taxon>Pseudomonadati</taxon>
        <taxon>Verrucomicrobiota</taxon>
        <taxon>Opitutia</taxon>
        <taxon>Opitutales</taxon>
        <taxon>Opitutaceae</taxon>
        <taxon>Actomonas</taxon>
    </lineage>
</organism>
<dbReference type="Pfam" id="PF01541">
    <property type="entry name" value="GIY-YIG"/>
    <property type="match status" value="1"/>
</dbReference>
<proteinExistence type="predicted"/>
<accession>A0ABZ1C5W1</accession>
<feature type="domain" description="GIY-YIG" evidence="1">
    <location>
        <begin position="1"/>
        <end position="76"/>
    </location>
</feature>
<evidence type="ECO:0000313" key="3">
    <source>
        <dbReference type="Proteomes" id="UP000738431"/>
    </source>
</evidence>
<reference evidence="2 3" key="2">
    <citation type="submission" date="2023-12" db="EMBL/GenBank/DDBJ databases">
        <title>Description of an unclassified Opitutus bacterium of Verrucomicrobiota.</title>
        <authorList>
            <person name="Zhang D.-F."/>
        </authorList>
    </citation>
    <scope>NUCLEOTIDE SEQUENCE [LARGE SCALE GENOMIC DNA]</scope>
    <source>
        <strain evidence="2 3">WL0086</strain>
    </source>
</reference>
<keyword evidence="3" id="KW-1185">Reference proteome</keyword>
<dbReference type="RefSeq" id="WP_221029471.1">
    <property type="nucleotide sequence ID" value="NZ_CP139781.1"/>
</dbReference>
<dbReference type="PROSITE" id="PS50164">
    <property type="entry name" value="GIY_YIG"/>
    <property type="match status" value="1"/>
</dbReference>
<dbReference type="Proteomes" id="UP000738431">
    <property type="component" value="Chromosome"/>
</dbReference>
<dbReference type="InterPro" id="IPR000305">
    <property type="entry name" value="GIY-YIG_endonuc"/>
</dbReference>
<protein>
    <submittedName>
        <fullName evidence="2">GIY-YIG nuclease family protein</fullName>
    </submittedName>
</protein>
<name>A0ABZ1C5W1_9BACT</name>
<dbReference type="CDD" id="cd10449">
    <property type="entry name" value="GIY-YIG_SLX1_like"/>
    <property type="match status" value="1"/>
</dbReference>
<dbReference type="SUPFAM" id="SSF82771">
    <property type="entry name" value="GIY-YIG endonuclease"/>
    <property type="match status" value="1"/>
</dbReference>
<sequence>MHYVYLTQSVVHPEQRYIGLPDNLKTRLNAHNRGQSPHTTRHKPWRLETYLAFSDLAAAREFELYLKSGSGRAFASKRLWSSA</sequence>
<dbReference type="Gene3D" id="3.40.1440.10">
    <property type="entry name" value="GIY-YIG endonuclease"/>
    <property type="match status" value="1"/>
</dbReference>
<gene>
    <name evidence="2" type="ORF">K1X11_020060</name>
</gene>
<evidence type="ECO:0000259" key="1">
    <source>
        <dbReference type="PROSITE" id="PS50164"/>
    </source>
</evidence>
<evidence type="ECO:0000313" key="2">
    <source>
        <dbReference type="EMBL" id="WRQ87117.1"/>
    </source>
</evidence>
<reference evidence="2 3" key="1">
    <citation type="submission" date="2021-08" db="EMBL/GenBank/DDBJ databases">
        <authorList>
            <person name="Zhang D."/>
            <person name="Zhang A."/>
            <person name="Wang L."/>
        </authorList>
    </citation>
    <scope>NUCLEOTIDE SEQUENCE [LARGE SCALE GENOMIC DNA]</scope>
    <source>
        <strain evidence="2 3">WL0086</strain>
    </source>
</reference>
<dbReference type="InterPro" id="IPR035901">
    <property type="entry name" value="GIY-YIG_endonuc_sf"/>
</dbReference>
<dbReference type="EMBL" id="CP139781">
    <property type="protein sequence ID" value="WRQ87117.1"/>
    <property type="molecule type" value="Genomic_DNA"/>
</dbReference>